<keyword evidence="5" id="KW-1185">Reference proteome</keyword>
<dbReference type="InterPro" id="IPR036985">
    <property type="entry name" value="Transglutaminase-like_sf"/>
</dbReference>
<dbReference type="Proteomes" id="UP001346869">
    <property type="component" value="Unassembled WGS sequence"/>
</dbReference>
<feature type="active site" evidence="2">
    <location>
        <position position="290"/>
    </location>
</feature>
<dbReference type="EMBL" id="JAUZQC010000011">
    <property type="protein sequence ID" value="KAK5863160.1"/>
    <property type="molecule type" value="Genomic_DNA"/>
</dbReference>
<evidence type="ECO:0000256" key="2">
    <source>
        <dbReference type="PIRSR" id="PIRSR000459-1"/>
    </source>
</evidence>
<evidence type="ECO:0000313" key="5">
    <source>
        <dbReference type="Proteomes" id="UP001346869"/>
    </source>
</evidence>
<dbReference type="PANTHER" id="PTHR11590">
    <property type="entry name" value="PROTEIN-GLUTAMINE GAMMA-GLUTAMYLTRANSFERASE"/>
    <property type="match status" value="1"/>
</dbReference>
<dbReference type="PANTHER" id="PTHR11590:SF80">
    <property type="entry name" value="TRANSGLUTAMINASE 5,-LIKE"/>
    <property type="match status" value="1"/>
</dbReference>
<name>A0AAN7XMB7_ELEMC</name>
<comment type="similarity">
    <text evidence="1">Belongs to the transglutaminase superfamily. Transglutaminase family.</text>
</comment>
<dbReference type="AlphaFoldDB" id="A0AAN7XMB7"/>
<evidence type="ECO:0000259" key="3">
    <source>
        <dbReference type="SMART" id="SM00460"/>
    </source>
</evidence>
<dbReference type="PIRSF" id="PIRSF000459">
    <property type="entry name" value="TGM_EBP42"/>
    <property type="match status" value="1"/>
</dbReference>
<comment type="caution">
    <text evidence="4">The sequence shown here is derived from an EMBL/GenBank/DDBJ whole genome shotgun (WGS) entry which is preliminary data.</text>
</comment>
<dbReference type="GO" id="GO:0005739">
    <property type="term" value="C:mitochondrion"/>
    <property type="evidence" value="ECO:0007669"/>
    <property type="project" value="TreeGrafter"/>
</dbReference>
<feature type="domain" description="Transglutaminase-like" evidence="3">
    <location>
        <begin position="282"/>
        <end position="374"/>
    </location>
</feature>
<dbReference type="InterPro" id="IPR050779">
    <property type="entry name" value="Transglutaminase"/>
</dbReference>
<protein>
    <recommendedName>
        <fullName evidence="3">Transglutaminase-like domain-containing protein</fullName>
    </recommendedName>
</protein>
<dbReference type="Gene3D" id="3.90.260.10">
    <property type="entry name" value="Transglutaminase-like"/>
    <property type="match status" value="1"/>
</dbReference>
<proteinExistence type="inferred from homology"/>
<evidence type="ECO:0000313" key="4">
    <source>
        <dbReference type="EMBL" id="KAK5863160.1"/>
    </source>
</evidence>
<dbReference type="InterPro" id="IPR014756">
    <property type="entry name" value="Ig_E-set"/>
</dbReference>
<organism evidence="4 5">
    <name type="scientific">Eleginops maclovinus</name>
    <name type="common">Patagonian blennie</name>
    <name type="synonym">Eleginus maclovinus</name>
    <dbReference type="NCBI Taxonomy" id="56733"/>
    <lineage>
        <taxon>Eukaryota</taxon>
        <taxon>Metazoa</taxon>
        <taxon>Chordata</taxon>
        <taxon>Craniata</taxon>
        <taxon>Vertebrata</taxon>
        <taxon>Euteleostomi</taxon>
        <taxon>Actinopterygii</taxon>
        <taxon>Neopterygii</taxon>
        <taxon>Teleostei</taxon>
        <taxon>Neoteleostei</taxon>
        <taxon>Acanthomorphata</taxon>
        <taxon>Eupercaria</taxon>
        <taxon>Perciformes</taxon>
        <taxon>Notothenioidei</taxon>
        <taxon>Eleginopidae</taxon>
        <taxon>Eleginops</taxon>
    </lineage>
</organism>
<dbReference type="GO" id="GO:0007399">
    <property type="term" value="P:nervous system development"/>
    <property type="evidence" value="ECO:0007669"/>
    <property type="project" value="UniProtKB-ARBA"/>
</dbReference>
<reference evidence="4 5" key="2">
    <citation type="journal article" date="2023" name="Mol. Biol. Evol.">
        <title>Genomics of Secondarily Temperate Adaptation in the Only Non-Antarctic Icefish.</title>
        <authorList>
            <person name="Rivera-Colon A.G."/>
            <person name="Rayamajhi N."/>
            <person name="Minhas B.F."/>
            <person name="Madrigal G."/>
            <person name="Bilyk K.T."/>
            <person name="Yoon V."/>
            <person name="Hune M."/>
            <person name="Gregory S."/>
            <person name="Cheng C.H.C."/>
            <person name="Catchen J.M."/>
        </authorList>
    </citation>
    <scope>NUCLEOTIDE SEQUENCE [LARGE SCALE GENOMIC DNA]</scope>
    <source>
        <strain evidence="4">JMC-PN-2008</strain>
    </source>
</reference>
<dbReference type="GO" id="GO:0003810">
    <property type="term" value="F:protein-glutamine gamma-glutamyltransferase activity"/>
    <property type="evidence" value="ECO:0007669"/>
    <property type="project" value="InterPro"/>
</dbReference>
<feature type="active site" evidence="2">
    <location>
        <position position="371"/>
    </location>
</feature>
<dbReference type="Gene3D" id="2.60.40.10">
    <property type="entry name" value="Immunoglobulins"/>
    <property type="match status" value="3"/>
</dbReference>
<dbReference type="SMART" id="SM00460">
    <property type="entry name" value="TGc"/>
    <property type="match status" value="1"/>
</dbReference>
<dbReference type="InterPro" id="IPR001102">
    <property type="entry name" value="Transglutaminase_N"/>
</dbReference>
<dbReference type="FunFam" id="3.90.260.10:FF:000002">
    <property type="entry name" value="Erythrocyte membrane protein band 4.2"/>
    <property type="match status" value="1"/>
</dbReference>
<reference evidence="4 5" key="1">
    <citation type="journal article" date="2023" name="Genes (Basel)">
        <title>Chromosome-Level Genome Assembly and Circadian Gene Repertoire of the Patagonia Blennie Eleginops maclovinus-The Closest Ancestral Proxy of Antarctic Cryonotothenioids.</title>
        <authorList>
            <person name="Cheng C.C."/>
            <person name="Rivera-Colon A.G."/>
            <person name="Minhas B.F."/>
            <person name="Wilson L."/>
            <person name="Rayamajhi N."/>
            <person name="Vargas-Chacoff L."/>
            <person name="Catchen J.M."/>
        </authorList>
    </citation>
    <scope>NUCLEOTIDE SEQUENCE [LARGE SCALE GENOMIC DNA]</scope>
    <source>
        <strain evidence="4">JMC-PN-2008</strain>
    </source>
</reference>
<evidence type="ECO:0000256" key="1">
    <source>
        <dbReference type="ARBA" id="ARBA00005968"/>
    </source>
</evidence>
<gene>
    <name evidence="4" type="ORF">PBY51_000210</name>
</gene>
<dbReference type="InterPro" id="IPR013783">
    <property type="entry name" value="Ig-like_fold"/>
</dbReference>
<dbReference type="SUPFAM" id="SSF49309">
    <property type="entry name" value="Transglutaminase, two C-terminal domains"/>
    <property type="match status" value="2"/>
</dbReference>
<dbReference type="InterPro" id="IPR023608">
    <property type="entry name" value="Transglutaminase_animal"/>
</dbReference>
<dbReference type="Pfam" id="PF01841">
    <property type="entry name" value="Transglut_core"/>
    <property type="match status" value="1"/>
</dbReference>
<dbReference type="Pfam" id="PF00868">
    <property type="entry name" value="Transglut_N"/>
    <property type="match status" value="1"/>
</dbReference>
<dbReference type="InterPro" id="IPR002931">
    <property type="entry name" value="Transglutaminase-like"/>
</dbReference>
<dbReference type="SUPFAM" id="SSF81296">
    <property type="entry name" value="E set domains"/>
    <property type="match status" value="1"/>
</dbReference>
<sequence length="710" mass="80026">MDFMQQTTQTINGINNSHCRLKLVNYEAEENSISHETHGLSEKHLVVRRGKPFKLTMWFHKRLWDPQTEYPVFEVFLGNQSERIIVQYSGEQHCPQGWSAKISPCDIHSKSVTIHICSPVTSPVAQYYLFFHIETIQGRRCTFEVGTFVLLCNPWLKEDPVYMPLDAQTEEYVKSDYGILFTGTHLNIAQRPWMFGQYEPGVLEACMKLLQVSQWHFKNKEKDYSRRADPVYLSRVICAMVNCNDDLGILAGNWSGNYKDGVNPTEWSSSADILKQWALSNCRPVLYGQCWVFASVLCTVMRVLGVPSRVVTVFNAAHDCDSNLKIVEYFSSTGEKLPGPKDSIWNFHVWVECWMRRPDLGSAFDGWQVVDPTPQEKSGGIFCCGPCPVVAIQHHVLRAPFDAPFIYAAVDADLVRVVVCNEQVVKRTVDTETVGHLIYTKSIGSDLPENLTPAYKSKKKPKEADSRRYSGRTMCLSYQSSAVEYEEEEMPPDLEVSLSLKGVPTLGESIVMCVTVRNNSRSSRVLREHVNAQQKEYNGNAQQSFWKSHKEERIKGGGVLELEHSIPLSEYESVLAEDDIVNVAVVIKDVVTDEIFLATQEFNITSPKITVEIEGGDRIQIKKEYKAHVSFINTLSRSVNGAVLTVEGSGLLQGKQEVRMTFLKQDEKIENTVTITATGPGTKLLKATFSHSNSPKAISKTFHKVIIVSA</sequence>
<accession>A0AAN7XMB7</accession>
<dbReference type="SUPFAM" id="SSF54001">
    <property type="entry name" value="Cysteine proteinases"/>
    <property type="match status" value="1"/>
</dbReference>
<feature type="active site" evidence="2">
    <location>
        <position position="348"/>
    </location>
</feature>
<dbReference type="InterPro" id="IPR036238">
    <property type="entry name" value="Transglutaminase_C_sf"/>
</dbReference>
<dbReference type="InterPro" id="IPR038765">
    <property type="entry name" value="Papain-like_cys_pep_sf"/>
</dbReference>